<sequence length="50" mass="5695">MDVLEINTMRFSPTIRGHHLILSYKGGKKNQNDTEDTDKKEQGSTRSTTD</sequence>
<evidence type="ECO:0000313" key="3">
    <source>
        <dbReference type="Proteomes" id="UP000789342"/>
    </source>
</evidence>
<accession>A0A9N9N9Z8</accession>
<keyword evidence="3" id="KW-1185">Reference proteome</keyword>
<feature type="non-terminal residue" evidence="2">
    <location>
        <position position="1"/>
    </location>
</feature>
<dbReference type="Proteomes" id="UP000789342">
    <property type="component" value="Unassembled WGS sequence"/>
</dbReference>
<evidence type="ECO:0000313" key="2">
    <source>
        <dbReference type="EMBL" id="CAG8714257.1"/>
    </source>
</evidence>
<proteinExistence type="predicted"/>
<feature type="compositionally biased region" description="Basic and acidic residues" evidence="1">
    <location>
        <begin position="37"/>
        <end position="50"/>
    </location>
</feature>
<protein>
    <submittedName>
        <fullName evidence="2">12799_t:CDS:1</fullName>
    </submittedName>
</protein>
<comment type="caution">
    <text evidence="2">The sequence shown here is derived from an EMBL/GenBank/DDBJ whole genome shotgun (WGS) entry which is preliminary data.</text>
</comment>
<feature type="region of interest" description="Disordered" evidence="1">
    <location>
        <begin position="23"/>
        <end position="50"/>
    </location>
</feature>
<organism evidence="2 3">
    <name type="scientific">Acaulospora morrowiae</name>
    <dbReference type="NCBI Taxonomy" id="94023"/>
    <lineage>
        <taxon>Eukaryota</taxon>
        <taxon>Fungi</taxon>
        <taxon>Fungi incertae sedis</taxon>
        <taxon>Mucoromycota</taxon>
        <taxon>Glomeromycotina</taxon>
        <taxon>Glomeromycetes</taxon>
        <taxon>Diversisporales</taxon>
        <taxon>Acaulosporaceae</taxon>
        <taxon>Acaulospora</taxon>
    </lineage>
</organism>
<gene>
    <name evidence="2" type="ORF">AMORRO_LOCUS12894</name>
</gene>
<name>A0A9N9N9Z8_9GLOM</name>
<reference evidence="2" key="1">
    <citation type="submission" date="2021-06" db="EMBL/GenBank/DDBJ databases">
        <authorList>
            <person name="Kallberg Y."/>
            <person name="Tangrot J."/>
            <person name="Rosling A."/>
        </authorList>
    </citation>
    <scope>NUCLEOTIDE SEQUENCE</scope>
    <source>
        <strain evidence="2">CL551</strain>
    </source>
</reference>
<dbReference type="AlphaFoldDB" id="A0A9N9N9Z8"/>
<evidence type="ECO:0000256" key="1">
    <source>
        <dbReference type="SAM" id="MobiDB-lite"/>
    </source>
</evidence>
<dbReference type="EMBL" id="CAJVPV010020305">
    <property type="protein sequence ID" value="CAG8714257.1"/>
    <property type="molecule type" value="Genomic_DNA"/>
</dbReference>